<name>A0A512N2P6_9HYPH</name>
<reference evidence="1 2" key="1">
    <citation type="submission" date="2019-07" db="EMBL/GenBank/DDBJ databases">
        <title>Whole genome shotgun sequence of Reyranella soli NBRC 108950.</title>
        <authorList>
            <person name="Hosoyama A."/>
            <person name="Uohara A."/>
            <person name="Ohji S."/>
            <person name="Ichikawa N."/>
        </authorList>
    </citation>
    <scope>NUCLEOTIDE SEQUENCE [LARGE SCALE GENOMIC DNA]</scope>
    <source>
        <strain evidence="1 2">NBRC 108950</strain>
    </source>
</reference>
<evidence type="ECO:0000313" key="1">
    <source>
        <dbReference type="EMBL" id="GEP53223.1"/>
    </source>
</evidence>
<accession>A0A512N2P6</accession>
<proteinExistence type="predicted"/>
<dbReference type="EMBL" id="BKAJ01000004">
    <property type="protein sequence ID" value="GEP53223.1"/>
    <property type="molecule type" value="Genomic_DNA"/>
</dbReference>
<dbReference type="Pfam" id="PF08238">
    <property type="entry name" value="Sel1"/>
    <property type="match status" value="2"/>
</dbReference>
<dbReference type="InterPro" id="IPR011990">
    <property type="entry name" value="TPR-like_helical_dom_sf"/>
</dbReference>
<dbReference type="InterPro" id="IPR050767">
    <property type="entry name" value="Sel1_AlgK"/>
</dbReference>
<dbReference type="PANTHER" id="PTHR11102:SF160">
    <property type="entry name" value="ERAD-ASSOCIATED E3 UBIQUITIN-PROTEIN LIGASE COMPONENT HRD3"/>
    <property type="match status" value="1"/>
</dbReference>
<dbReference type="AlphaFoldDB" id="A0A512N2P6"/>
<keyword evidence="2" id="KW-1185">Reference proteome</keyword>
<gene>
    <name evidence="1" type="ORF">RSO01_03890</name>
</gene>
<dbReference type="Gene3D" id="1.25.40.10">
    <property type="entry name" value="Tetratricopeptide repeat domain"/>
    <property type="match status" value="1"/>
</dbReference>
<dbReference type="PANTHER" id="PTHR11102">
    <property type="entry name" value="SEL-1-LIKE PROTEIN"/>
    <property type="match status" value="1"/>
</dbReference>
<evidence type="ECO:0000313" key="2">
    <source>
        <dbReference type="Proteomes" id="UP000321058"/>
    </source>
</evidence>
<sequence length="141" mass="15614">MKKAAGAYEQKDMATAARIWKVWAGKGNAEARTLLGAMYWSGEGVPRDHKEAARLYTLAANQGYARAQNDIGFMLGFGEGIPPRDDVEAYKWLTLGIKGYTAKNQDRLDQAHKDLATLAKRMSPAQISEAERRVKAFKPTP</sequence>
<dbReference type="SUPFAM" id="SSF81901">
    <property type="entry name" value="HCP-like"/>
    <property type="match status" value="1"/>
</dbReference>
<evidence type="ECO:0008006" key="3">
    <source>
        <dbReference type="Google" id="ProtNLM"/>
    </source>
</evidence>
<comment type="caution">
    <text evidence="1">The sequence shown here is derived from an EMBL/GenBank/DDBJ whole genome shotgun (WGS) entry which is preliminary data.</text>
</comment>
<dbReference type="SMART" id="SM00671">
    <property type="entry name" value="SEL1"/>
    <property type="match status" value="2"/>
</dbReference>
<dbReference type="Proteomes" id="UP000321058">
    <property type="component" value="Unassembled WGS sequence"/>
</dbReference>
<protein>
    <recommendedName>
        <fullName evidence="3">Sel1 repeat family protein</fullName>
    </recommendedName>
</protein>
<dbReference type="InterPro" id="IPR006597">
    <property type="entry name" value="Sel1-like"/>
</dbReference>
<organism evidence="1 2">
    <name type="scientific">Reyranella soli</name>
    <dbReference type="NCBI Taxonomy" id="1230389"/>
    <lineage>
        <taxon>Bacteria</taxon>
        <taxon>Pseudomonadati</taxon>
        <taxon>Pseudomonadota</taxon>
        <taxon>Alphaproteobacteria</taxon>
        <taxon>Hyphomicrobiales</taxon>
        <taxon>Reyranellaceae</taxon>
        <taxon>Reyranella</taxon>
    </lineage>
</organism>